<dbReference type="InterPro" id="IPR013024">
    <property type="entry name" value="GGCT-like"/>
</dbReference>
<dbReference type="InterPro" id="IPR045038">
    <property type="entry name" value="AIG2-like"/>
</dbReference>
<feature type="non-terminal residue" evidence="5">
    <location>
        <position position="1"/>
    </location>
</feature>
<keyword evidence="6" id="KW-1185">Reference proteome</keyword>
<protein>
    <recommendedName>
        <fullName evidence="3">Putative gamma-glutamylcyclotransferase</fullName>
    </recommendedName>
</protein>
<evidence type="ECO:0000256" key="1">
    <source>
        <dbReference type="ARBA" id="ARBA00008861"/>
    </source>
</evidence>
<organism evidence="5 6">
    <name type="scientific">Elsinoe ampelina</name>
    <dbReference type="NCBI Taxonomy" id="302913"/>
    <lineage>
        <taxon>Eukaryota</taxon>
        <taxon>Fungi</taxon>
        <taxon>Dikarya</taxon>
        <taxon>Ascomycota</taxon>
        <taxon>Pezizomycotina</taxon>
        <taxon>Dothideomycetes</taxon>
        <taxon>Dothideomycetidae</taxon>
        <taxon>Myriangiales</taxon>
        <taxon>Elsinoaceae</taxon>
        <taxon>Elsinoe</taxon>
    </lineage>
</organism>
<feature type="domain" description="Gamma-glutamylcyclotransferase AIG2-like" evidence="4">
    <location>
        <begin position="3"/>
        <end position="135"/>
    </location>
</feature>
<dbReference type="SUPFAM" id="SSF110857">
    <property type="entry name" value="Gamma-glutamyl cyclotransferase-like"/>
    <property type="match status" value="1"/>
</dbReference>
<dbReference type="EMBL" id="ML992512">
    <property type="protein sequence ID" value="KAF2220636.1"/>
    <property type="molecule type" value="Genomic_DNA"/>
</dbReference>
<dbReference type="InterPro" id="IPR009288">
    <property type="entry name" value="AIG2-like_dom"/>
</dbReference>
<dbReference type="InterPro" id="IPR036568">
    <property type="entry name" value="GGCT-like_sf"/>
</dbReference>
<feature type="non-terminal residue" evidence="5">
    <location>
        <position position="156"/>
    </location>
</feature>
<dbReference type="Gene3D" id="3.10.490.10">
    <property type="entry name" value="Gamma-glutamyl cyclotransferase-like"/>
    <property type="match status" value="1"/>
</dbReference>
<dbReference type="GO" id="GO:0016740">
    <property type="term" value="F:transferase activity"/>
    <property type="evidence" value="ECO:0007669"/>
    <property type="project" value="UniProtKB-KW"/>
</dbReference>
<evidence type="ECO:0000313" key="5">
    <source>
        <dbReference type="EMBL" id="KAF2220636.1"/>
    </source>
</evidence>
<dbReference type="CDD" id="cd06661">
    <property type="entry name" value="GGCT_like"/>
    <property type="match status" value="1"/>
</dbReference>
<dbReference type="Proteomes" id="UP000799538">
    <property type="component" value="Unassembled WGS sequence"/>
</dbReference>
<evidence type="ECO:0000256" key="2">
    <source>
        <dbReference type="ARBA" id="ARBA00022679"/>
    </source>
</evidence>
<evidence type="ECO:0000256" key="3">
    <source>
        <dbReference type="ARBA" id="ARBA00030602"/>
    </source>
</evidence>
<name>A0A6A6G4H8_9PEZI</name>
<sequence length="156" mass="17832">KTLFFYGTLTFPPILHRVIHGPSNPTFPTPSSSYVRTYPALLPSHRRHRVRGADYPAVVPSTASASVRGTLAAGLTDADVRRLDIFEGGEYERRKVGVRRLIVVDAEEMEEGEEVEAETYIWIAGENRLEDEEWDFETFKREKMRFWIGRDGTEGE</sequence>
<reference evidence="6" key="1">
    <citation type="journal article" date="2020" name="Stud. Mycol.">
        <title>101 Dothideomycetes genomes: A test case for predicting lifestyles and emergence of pathogens.</title>
        <authorList>
            <person name="Haridas S."/>
            <person name="Albert R."/>
            <person name="Binder M."/>
            <person name="Bloem J."/>
            <person name="LaButti K."/>
            <person name="Salamov A."/>
            <person name="Andreopoulos B."/>
            <person name="Baker S."/>
            <person name="Barry K."/>
            <person name="Bills G."/>
            <person name="Bluhm B."/>
            <person name="Cannon C."/>
            <person name="Castanera R."/>
            <person name="Culley D."/>
            <person name="Daum C."/>
            <person name="Ezra D."/>
            <person name="Gonzalez J."/>
            <person name="Henrissat B."/>
            <person name="Kuo A."/>
            <person name="Liang C."/>
            <person name="Lipzen A."/>
            <person name="Lutzoni F."/>
            <person name="Magnuson J."/>
            <person name="Mondo S."/>
            <person name="Nolan M."/>
            <person name="Ohm R."/>
            <person name="Pangilinan J."/>
            <person name="Park H.-J."/>
            <person name="Ramirez L."/>
            <person name="Alfaro M."/>
            <person name="Sun H."/>
            <person name="Tritt A."/>
            <person name="Yoshinaga Y."/>
            <person name="Zwiers L.-H."/>
            <person name="Turgeon B."/>
            <person name="Goodwin S."/>
            <person name="Spatafora J."/>
            <person name="Crous P."/>
            <person name="Grigoriev I."/>
        </authorList>
    </citation>
    <scope>NUCLEOTIDE SEQUENCE [LARGE SCALE GENOMIC DNA]</scope>
    <source>
        <strain evidence="6">CECT 20119</strain>
    </source>
</reference>
<dbReference type="OrthoDB" id="1044435at2759"/>
<evidence type="ECO:0000313" key="6">
    <source>
        <dbReference type="Proteomes" id="UP000799538"/>
    </source>
</evidence>
<evidence type="ECO:0000259" key="4">
    <source>
        <dbReference type="Pfam" id="PF06094"/>
    </source>
</evidence>
<comment type="similarity">
    <text evidence="1">Belongs to the gamma-glutamylcyclotransferase family.</text>
</comment>
<keyword evidence="2" id="KW-0808">Transferase</keyword>
<dbReference type="AlphaFoldDB" id="A0A6A6G4H8"/>
<dbReference type="Pfam" id="PF06094">
    <property type="entry name" value="GGACT"/>
    <property type="match status" value="1"/>
</dbReference>
<dbReference type="PANTHER" id="PTHR31544:SF2">
    <property type="entry name" value="AIG2-LIKE PROTEIN D"/>
    <property type="match status" value="1"/>
</dbReference>
<gene>
    <name evidence="5" type="ORF">BDZ85DRAFT_180095</name>
</gene>
<proteinExistence type="inferred from homology"/>
<dbReference type="PANTHER" id="PTHR31544">
    <property type="entry name" value="AIG2-LIKE PROTEIN D"/>
    <property type="match status" value="1"/>
</dbReference>
<accession>A0A6A6G4H8</accession>